<keyword evidence="2" id="KW-1185">Reference proteome</keyword>
<accession>A0ACC0PYI8</accession>
<evidence type="ECO:0000313" key="1">
    <source>
        <dbReference type="EMBL" id="KAI8570770.1"/>
    </source>
</evidence>
<dbReference type="EMBL" id="CM046388">
    <property type="protein sequence ID" value="KAI8570770.1"/>
    <property type="molecule type" value="Genomic_DNA"/>
</dbReference>
<reference evidence="1" key="1">
    <citation type="submission" date="2022-02" db="EMBL/GenBank/DDBJ databases">
        <title>Plant Genome Project.</title>
        <authorList>
            <person name="Zhang R.-G."/>
        </authorList>
    </citation>
    <scope>NUCLEOTIDE SEQUENCE</scope>
    <source>
        <strain evidence="1">AT1</strain>
    </source>
</reference>
<sequence length="77" mass="8761">MRCCLLGHLILRSLSNSLSLVSGWKKSGDGDGDDDRFSLPTRDDFHPIDTQEQEELVRSLEKNQAQQSRLWRVCSAN</sequence>
<dbReference type="Proteomes" id="UP001062846">
    <property type="component" value="Chromosome 1"/>
</dbReference>
<organism evidence="1 2">
    <name type="scientific">Rhododendron molle</name>
    <name type="common">Chinese azalea</name>
    <name type="synonym">Azalea mollis</name>
    <dbReference type="NCBI Taxonomy" id="49168"/>
    <lineage>
        <taxon>Eukaryota</taxon>
        <taxon>Viridiplantae</taxon>
        <taxon>Streptophyta</taxon>
        <taxon>Embryophyta</taxon>
        <taxon>Tracheophyta</taxon>
        <taxon>Spermatophyta</taxon>
        <taxon>Magnoliopsida</taxon>
        <taxon>eudicotyledons</taxon>
        <taxon>Gunneridae</taxon>
        <taxon>Pentapetalae</taxon>
        <taxon>asterids</taxon>
        <taxon>Ericales</taxon>
        <taxon>Ericaceae</taxon>
        <taxon>Ericoideae</taxon>
        <taxon>Rhodoreae</taxon>
        <taxon>Rhododendron</taxon>
    </lineage>
</organism>
<comment type="caution">
    <text evidence="1">The sequence shown here is derived from an EMBL/GenBank/DDBJ whole genome shotgun (WGS) entry which is preliminary data.</text>
</comment>
<proteinExistence type="predicted"/>
<evidence type="ECO:0000313" key="2">
    <source>
        <dbReference type="Proteomes" id="UP001062846"/>
    </source>
</evidence>
<name>A0ACC0PYI8_RHOML</name>
<protein>
    <submittedName>
        <fullName evidence="1">Uncharacterized protein</fullName>
    </submittedName>
</protein>
<gene>
    <name evidence="1" type="ORF">RHMOL_Rhmol01G0062600</name>
</gene>